<dbReference type="PANTHER" id="PTHR10889">
    <property type="entry name" value="DEOXYRIBOSE-PHOSPHATE ALDOLASE"/>
    <property type="match status" value="1"/>
</dbReference>
<dbReference type="GO" id="GO:0016052">
    <property type="term" value="P:carbohydrate catabolic process"/>
    <property type="evidence" value="ECO:0007669"/>
    <property type="project" value="TreeGrafter"/>
</dbReference>
<dbReference type="GO" id="GO:0009264">
    <property type="term" value="P:deoxyribonucleotide catabolic process"/>
    <property type="evidence" value="ECO:0007669"/>
    <property type="project" value="InterPro"/>
</dbReference>
<protein>
    <submittedName>
        <fullName evidence="1">Deoxyribose-phosphate aldolase</fullName>
    </submittedName>
</protein>
<dbReference type="AlphaFoldDB" id="A0A101I092"/>
<dbReference type="InterPro" id="IPR013785">
    <property type="entry name" value="Aldolase_TIM"/>
</dbReference>
<dbReference type="GO" id="GO:0005737">
    <property type="term" value="C:cytoplasm"/>
    <property type="evidence" value="ECO:0007669"/>
    <property type="project" value="InterPro"/>
</dbReference>
<accession>A0A101I092</accession>
<dbReference type="Gene3D" id="3.20.20.70">
    <property type="entry name" value="Aldolase class I"/>
    <property type="match status" value="1"/>
</dbReference>
<name>A0A101I092_UNCT6</name>
<proteinExistence type="predicted"/>
<dbReference type="PANTHER" id="PTHR10889:SF1">
    <property type="entry name" value="DEOXYRIBOSE-PHOSPHATE ALDOLASE"/>
    <property type="match status" value="1"/>
</dbReference>
<organism evidence="1 2">
    <name type="scientific">candidate division TA06 bacterium 34_109</name>
    <dbReference type="NCBI Taxonomy" id="1635277"/>
    <lineage>
        <taxon>Bacteria</taxon>
        <taxon>Bacteria division TA06</taxon>
    </lineage>
</organism>
<dbReference type="GO" id="GO:0004139">
    <property type="term" value="F:deoxyribose-phosphate aldolase activity"/>
    <property type="evidence" value="ECO:0007669"/>
    <property type="project" value="InterPro"/>
</dbReference>
<evidence type="ECO:0000313" key="1">
    <source>
        <dbReference type="EMBL" id="KUK86358.1"/>
    </source>
</evidence>
<reference evidence="2" key="1">
    <citation type="journal article" date="2015" name="MBio">
        <title>Genome-Resolved Metagenomic Analysis Reveals Roles for Candidate Phyla and Other Microbial Community Members in Biogeochemical Transformations in Oil Reservoirs.</title>
        <authorList>
            <person name="Hu P."/>
            <person name="Tom L."/>
            <person name="Singh A."/>
            <person name="Thomas B.C."/>
            <person name="Baker B.J."/>
            <person name="Piceno Y.M."/>
            <person name="Andersen G.L."/>
            <person name="Banfield J.F."/>
        </authorList>
    </citation>
    <scope>NUCLEOTIDE SEQUENCE [LARGE SCALE GENOMIC DNA]</scope>
</reference>
<dbReference type="EMBL" id="LGGX01000021">
    <property type="protein sequence ID" value="KUK86358.1"/>
    <property type="molecule type" value="Genomic_DNA"/>
</dbReference>
<dbReference type="SUPFAM" id="SSF51569">
    <property type="entry name" value="Aldolase"/>
    <property type="match status" value="1"/>
</dbReference>
<comment type="caution">
    <text evidence="1">The sequence shown here is derived from an EMBL/GenBank/DDBJ whole genome shotgun (WGS) entry which is preliminary data.</text>
</comment>
<dbReference type="InterPro" id="IPR011343">
    <property type="entry name" value="DeoC"/>
</dbReference>
<gene>
    <name evidence="1" type="ORF">XE03_1553</name>
</gene>
<dbReference type="Proteomes" id="UP000053467">
    <property type="component" value="Unassembled WGS sequence"/>
</dbReference>
<sequence length="127" mass="14785">MKLLKYPEDRIILNNISKIDYSNALITNCPKEILKKTCDEVLKYGFAVVAAFPTYIEYVIKRLRDSQAHSQIAVGFPCGNHFMEVKLKEAEIALNLGVKEVDMVMNIYRFINKDYNYAKQHFMILIF</sequence>
<evidence type="ECO:0000313" key="2">
    <source>
        <dbReference type="Proteomes" id="UP000053467"/>
    </source>
</evidence>